<sequence length="361" mass="40379">MEPSSRPDDERRRPRIVFALMSAVAPVAAVDELAMALAPHTVLVHHDFSQQPDFPLSAPNVVFVPEPMRTGWAVFGFVEGIFHTLRHACRELEFDYLQLLSPSCLPIKSMAHFEAHVGGPEEAHFDCIDLLADRDALMSVGYRAFTPEASLRHRVARRLSMEYFGPEHDRRDEAGIWLRSGGRAGVLPLAARGLVHALSHPAIGRHPFGEDLRPYYGSAWFGARRRVVEALVDEFAKPQLRDYFSRLRIAEEFLLPTLLMQAAGRSRGPSNHYVHRFDEAHAGLLQEQDLNLLREQPAFFARKFPVDVEAPVRRRVIQALCQDDARAAAPPASTRAASPRPLDVHPGERALHAATLGVKRA</sequence>
<reference evidence="1 2" key="1">
    <citation type="submission" date="2019-03" db="EMBL/GenBank/DDBJ databases">
        <title>Ramlibacter rhizophilus CCTCC AB2015357, whole genome shotgun sequence.</title>
        <authorList>
            <person name="Zhang X."/>
            <person name="Feng G."/>
            <person name="Zhu H."/>
        </authorList>
    </citation>
    <scope>NUCLEOTIDE SEQUENCE [LARGE SCALE GENOMIC DNA]</scope>
    <source>
        <strain evidence="1 2">CCTCC AB2015357</strain>
    </source>
</reference>
<dbReference type="EMBL" id="SMLL01000009">
    <property type="protein sequence ID" value="TFY96400.1"/>
    <property type="molecule type" value="Genomic_DNA"/>
</dbReference>
<protein>
    <submittedName>
        <fullName evidence="1">Uncharacterized protein</fullName>
    </submittedName>
</protein>
<keyword evidence="2" id="KW-1185">Reference proteome</keyword>
<gene>
    <name evidence="1" type="ORF">EZ242_20330</name>
</gene>
<accession>A0A4Z0BCG1</accession>
<evidence type="ECO:0000313" key="1">
    <source>
        <dbReference type="EMBL" id="TFY96400.1"/>
    </source>
</evidence>
<proteinExistence type="predicted"/>
<name>A0A4Z0BCG1_9BURK</name>
<dbReference type="OrthoDB" id="8885560at2"/>
<comment type="caution">
    <text evidence="1">The sequence shown here is derived from an EMBL/GenBank/DDBJ whole genome shotgun (WGS) entry which is preliminary data.</text>
</comment>
<organism evidence="1 2">
    <name type="scientific">Ramlibacter rhizophilus</name>
    <dbReference type="NCBI Taxonomy" id="1781167"/>
    <lineage>
        <taxon>Bacteria</taxon>
        <taxon>Pseudomonadati</taxon>
        <taxon>Pseudomonadota</taxon>
        <taxon>Betaproteobacteria</taxon>
        <taxon>Burkholderiales</taxon>
        <taxon>Comamonadaceae</taxon>
        <taxon>Ramlibacter</taxon>
    </lineage>
</organism>
<evidence type="ECO:0000313" key="2">
    <source>
        <dbReference type="Proteomes" id="UP000297564"/>
    </source>
</evidence>
<dbReference type="Proteomes" id="UP000297564">
    <property type="component" value="Unassembled WGS sequence"/>
</dbReference>
<dbReference type="RefSeq" id="WP_135287045.1">
    <property type="nucleotide sequence ID" value="NZ_SMLL01000009.1"/>
</dbReference>
<dbReference type="AlphaFoldDB" id="A0A4Z0BCG1"/>